<reference evidence="1 2" key="1">
    <citation type="submission" date="2019-04" db="EMBL/GenBank/DDBJ databases">
        <title>Friends and foes A comparative genomics study of 23 Aspergillus species from section Flavi.</title>
        <authorList>
            <consortium name="DOE Joint Genome Institute"/>
            <person name="Kjaerbolling I."/>
            <person name="Vesth T."/>
            <person name="Frisvad J.C."/>
            <person name="Nybo J.L."/>
            <person name="Theobald S."/>
            <person name="Kildgaard S."/>
            <person name="Isbrandt T."/>
            <person name="Kuo A."/>
            <person name="Sato A."/>
            <person name="Lyhne E.K."/>
            <person name="Kogle M.E."/>
            <person name="Wiebenga A."/>
            <person name="Kun R.S."/>
            <person name="Lubbers R.J."/>
            <person name="Makela M.R."/>
            <person name="Barry K."/>
            <person name="Chovatia M."/>
            <person name="Clum A."/>
            <person name="Daum C."/>
            <person name="Haridas S."/>
            <person name="He G."/>
            <person name="LaButti K."/>
            <person name="Lipzen A."/>
            <person name="Mondo S."/>
            <person name="Riley R."/>
            <person name="Salamov A."/>
            <person name="Simmons B.A."/>
            <person name="Magnuson J.K."/>
            <person name="Henrissat B."/>
            <person name="Mortensen U.H."/>
            <person name="Larsen T.O."/>
            <person name="Devries R.P."/>
            <person name="Grigoriev I.V."/>
            <person name="Machida M."/>
            <person name="Baker S.E."/>
            <person name="Andersen M.R."/>
        </authorList>
    </citation>
    <scope>NUCLEOTIDE SEQUENCE [LARGE SCALE GENOMIC DNA]</scope>
    <source>
        <strain evidence="1 2">CBS 117625</strain>
    </source>
</reference>
<sequence length="176" mass="20007">MIYLLPPRPYLFKTGTMGVQCIFEDFSLEGCPRAVYRIIILRVTHTLKNPPKAWYGPTSQTLDVRTFLYGLDLLFQVLTGIERPAHEIWNTSRTTGYLSHNPGATSSQRRFFCRLSPDTFVRSKSVSLYCGSLERSIITSRIGMFRALGHNWNLVTKHFLARESLGGESSVELCLV</sequence>
<protein>
    <submittedName>
        <fullName evidence="1">Uncharacterized protein</fullName>
    </submittedName>
</protein>
<accession>A0A5N6SVW8</accession>
<dbReference type="Proteomes" id="UP000325672">
    <property type="component" value="Unassembled WGS sequence"/>
</dbReference>
<evidence type="ECO:0000313" key="1">
    <source>
        <dbReference type="EMBL" id="KAE8137969.1"/>
    </source>
</evidence>
<dbReference type="EMBL" id="ML743574">
    <property type="protein sequence ID" value="KAE8137969.1"/>
    <property type="molecule type" value="Genomic_DNA"/>
</dbReference>
<evidence type="ECO:0000313" key="2">
    <source>
        <dbReference type="Proteomes" id="UP000325672"/>
    </source>
</evidence>
<keyword evidence="2" id="KW-1185">Reference proteome</keyword>
<dbReference type="AlphaFoldDB" id="A0A5N6SVW8"/>
<organism evidence="1 2">
    <name type="scientific">Aspergillus pseudotamarii</name>
    <dbReference type="NCBI Taxonomy" id="132259"/>
    <lineage>
        <taxon>Eukaryota</taxon>
        <taxon>Fungi</taxon>
        <taxon>Dikarya</taxon>
        <taxon>Ascomycota</taxon>
        <taxon>Pezizomycotina</taxon>
        <taxon>Eurotiomycetes</taxon>
        <taxon>Eurotiomycetidae</taxon>
        <taxon>Eurotiales</taxon>
        <taxon>Aspergillaceae</taxon>
        <taxon>Aspergillus</taxon>
        <taxon>Aspergillus subgen. Circumdati</taxon>
    </lineage>
</organism>
<gene>
    <name evidence="1" type="ORF">BDV38DRAFT_245977</name>
</gene>
<name>A0A5N6SVW8_ASPPS</name>
<dbReference type="GeneID" id="43638699"/>
<dbReference type="RefSeq" id="XP_031914032.1">
    <property type="nucleotide sequence ID" value="XM_032054489.1"/>
</dbReference>
<proteinExistence type="predicted"/>